<keyword evidence="4 11" id="KW-0378">Hydrolase</keyword>
<dbReference type="SUPFAM" id="SSF51445">
    <property type="entry name" value="(Trans)glycosidases"/>
    <property type="match status" value="1"/>
</dbReference>
<dbReference type="GO" id="GO:0005975">
    <property type="term" value="P:carbohydrate metabolic process"/>
    <property type="evidence" value="ECO:0007669"/>
    <property type="project" value="InterPro"/>
</dbReference>
<feature type="domain" description="Glycoside hydrolase family 20 catalytic" evidence="9">
    <location>
        <begin position="362"/>
        <end position="505"/>
    </location>
</feature>
<dbReference type="GO" id="GO:0030203">
    <property type="term" value="P:glycosaminoglycan metabolic process"/>
    <property type="evidence" value="ECO:0007669"/>
    <property type="project" value="TreeGrafter"/>
</dbReference>
<name>A0A7W9J3A6_9ACTN</name>
<keyword evidence="5 11" id="KW-0326">Glycosidase</keyword>
<organism evidence="11 12">
    <name type="scientific">Kribbella italica</name>
    <dbReference type="NCBI Taxonomy" id="1540520"/>
    <lineage>
        <taxon>Bacteria</taxon>
        <taxon>Bacillati</taxon>
        <taxon>Actinomycetota</taxon>
        <taxon>Actinomycetes</taxon>
        <taxon>Propionibacteriales</taxon>
        <taxon>Kribbellaceae</taxon>
        <taxon>Kribbella</taxon>
    </lineage>
</organism>
<evidence type="ECO:0000259" key="10">
    <source>
        <dbReference type="Pfam" id="PF02838"/>
    </source>
</evidence>
<dbReference type="PRINTS" id="PR00738">
    <property type="entry name" value="GLHYDRLASE20"/>
</dbReference>
<feature type="signal peptide" evidence="8">
    <location>
        <begin position="1"/>
        <end position="34"/>
    </location>
</feature>
<keyword evidence="8" id="KW-0732">Signal</keyword>
<dbReference type="Gene3D" id="3.30.379.10">
    <property type="entry name" value="Chitobiase/beta-hexosaminidase domain 2-like"/>
    <property type="match status" value="1"/>
</dbReference>
<dbReference type="Gene3D" id="3.20.20.80">
    <property type="entry name" value="Glycosidases"/>
    <property type="match status" value="1"/>
</dbReference>
<dbReference type="InterPro" id="IPR006311">
    <property type="entry name" value="TAT_signal"/>
</dbReference>
<evidence type="ECO:0000256" key="8">
    <source>
        <dbReference type="SAM" id="SignalP"/>
    </source>
</evidence>
<gene>
    <name evidence="11" type="ORF">HDA39_001565</name>
</gene>
<dbReference type="CDD" id="cd06568">
    <property type="entry name" value="GH20_SpHex_like"/>
    <property type="match status" value="1"/>
</dbReference>
<comment type="catalytic activity">
    <reaction evidence="1">
        <text>Hydrolysis of terminal non-reducing N-acetyl-D-hexosamine residues in N-acetyl-beta-D-hexosaminides.</text>
        <dbReference type="EC" id="3.2.1.52"/>
    </reaction>
</comment>
<dbReference type="InterPro" id="IPR025705">
    <property type="entry name" value="Beta_hexosaminidase_sua/sub"/>
</dbReference>
<feature type="region of interest" description="Disordered" evidence="7">
    <location>
        <begin position="31"/>
        <end position="59"/>
    </location>
</feature>
<dbReference type="PANTHER" id="PTHR22600:SF57">
    <property type="entry name" value="BETA-N-ACETYLHEXOSAMINIDASE"/>
    <property type="match status" value="1"/>
</dbReference>
<evidence type="ECO:0000256" key="4">
    <source>
        <dbReference type="ARBA" id="ARBA00022801"/>
    </source>
</evidence>
<dbReference type="AlphaFoldDB" id="A0A7W9J3A6"/>
<dbReference type="InterPro" id="IPR017853">
    <property type="entry name" value="GH"/>
</dbReference>
<dbReference type="Proteomes" id="UP000549971">
    <property type="component" value="Unassembled WGS sequence"/>
</dbReference>
<evidence type="ECO:0000256" key="7">
    <source>
        <dbReference type="SAM" id="MobiDB-lite"/>
    </source>
</evidence>
<evidence type="ECO:0000256" key="6">
    <source>
        <dbReference type="PIRSR" id="PIRSR625705-1"/>
    </source>
</evidence>
<evidence type="ECO:0000313" key="11">
    <source>
        <dbReference type="EMBL" id="MBB5834831.1"/>
    </source>
</evidence>
<dbReference type="GO" id="GO:0016020">
    <property type="term" value="C:membrane"/>
    <property type="evidence" value="ECO:0007669"/>
    <property type="project" value="TreeGrafter"/>
</dbReference>
<dbReference type="SUPFAM" id="SSF55545">
    <property type="entry name" value="beta-N-acetylhexosaminidase-like domain"/>
    <property type="match status" value="1"/>
</dbReference>
<protein>
    <recommendedName>
        <fullName evidence="3">beta-N-acetylhexosaminidase</fullName>
        <ecNumber evidence="3">3.2.1.52</ecNumber>
    </recommendedName>
</protein>
<feature type="active site" description="Proton donor" evidence="6">
    <location>
        <position position="351"/>
    </location>
</feature>
<dbReference type="RefSeq" id="WP_184794548.1">
    <property type="nucleotide sequence ID" value="NZ_JACHMY010000001.1"/>
</dbReference>
<feature type="compositionally biased region" description="Low complexity" evidence="7">
    <location>
        <begin position="31"/>
        <end position="49"/>
    </location>
</feature>
<dbReference type="Pfam" id="PF02838">
    <property type="entry name" value="Glyco_hydro_20b"/>
    <property type="match status" value="1"/>
</dbReference>
<dbReference type="EMBL" id="JACHMY010000001">
    <property type="protein sequence ID" value="MBB5834831.1"/>
    <property type="molecule type" value="Genomic_DNA"/>
</dbReference>
<feature type="chain" id="PRO_5031077330" description="beta-N-acetylhexosaminidase" evidence="8">
    <location>
        <begin position="35"/>
        <end position="541"/>
    </location>
</feature>
<evidence type="ECO:0000256" key="5">
    <source>
        <dbReference type="ARBA" id="ARBA00023295"/>
    </source>
</evidence>
<dbReference type="GO" id="GO:0004563">
    <property type="term" value="F:beta-N-acetylhexosaminidase activity"/>
    <property type="evidence" value="ECO:0007669"/>
    <property type="project" value="UniProtKB-EC"/>
</dbReference>
<dbReference type="InterPro" id="IPR015882">
    <property type="entry name" value="HEX_bac_N"/>
</dbReference>
<evidence type="ECO:0000256" key="1">
    <source>
        <dbReference type="ARBA" id="ARBA00001231"/>
    </source>
</evidence>
<sequence>MTRLVRPRRQVTLAGLAAAALLASPLLATSPASAEPTAQPQPAASTAPSLIPKPSNQQALPGQSFALQPWSLVGLETSAKESRAARKVADGLTSQLRRSTGYPLPIIPAVPGLVDLKLSTNGPASLGAEGYQLRADRSTLSVVAATPEGLFRGVTTLRQLLPAKAESKTRQAGPWRISGTAISDSPRYGYRGAMLDVSRHFFSVAEVKRYIDLASLYKLNKLHLHLSDDQGWRIQVDSWPRLTTYGGSLETTGTPGGSYSKAEYAALVQYATDHFMEVIPEIDTPGHTNAALASYAELNCDGVAPPLYTGTEVGFSSLCVGKDITYDFLDDVFREVAEQNPGSVLHLGGDEAHSTPHSDYLTFVPKASALVTKQGKKVMGWQEIAETPLPPGSIAQYWGTDDNRSRELARKAAAQGAKVVMSPANRAYLDMKYDASTPIGQDWAGLVSVQKSYEWNPSTLIPNLPESAIAGVEAPLWTETLDDVDKLEYMAFPRLPGIAELGWSPASALDWKTYSDRLAGQGSRWDALSVNFYRAPEIAWR</sequence>
<dbReference type="PROSITE" id="PS51318">
    <property type="entry name" value="TAT"/>
    <property type="match status" value="1"/>
</dbReference>
<evidence type="ECO:0000313" key="12">
    <source>
        <dbReference type="Proteomes" id="UP000549971"/>
    </source>
</evidence>
<evidence type="ECO:0000259" key="9">
    <source>
        <dbReference type="Pfam" id="PF00728"/>
    </source>
</evidence>
<comment type="similarity">
    <text evidence="2">Belongs to the glycosyl hydrolase 20 family.</text>
</comment>
<keyword evidence="12" id="KW-1185">Reference proteome</keyword>
<proteinExistence type="inferred from homology"/>
<evidence type="ECO:0000256" key="2">
    <source>
        <dbReference type="ARBA" id="ARBA00006285"/>
    </source>
</evidence>
<reference evidence="11 12" key="1">
    <citation type="submission" date="2020-08" db="EMBL/GenBank/DDBJ databases">
        <title>Sequencing the genomes of 1000 actinobacteria strains.</title>
        <authorList>
            <person name="Klenk H.-P."/>
        </authorList>
    </citation>
    <scope>NUCLEOTIDE SEQUENCE [LARGE SCALE GENOMIC DNA]</scope>
    <source>
        <strain evidence="11 12">DSM 28967</strain>
    </source>
</reference>
<feature type="domain" description="Beta-hexosaminidase bacterial type N-terminal" evidence="10">
    <location>
        <begin position="48"/>
        <end position="184"/>
    </location>
</feature>
<dbReference type="PANTHER" id="PTHR22600">
    <property type="entry name" value="BETA-HEXOSAMINIDASE"/>
    <property type="match status" value="1"/>
</dbReference>
<accession>A0A7W9J3A6</accession>
<feature type="domain" description="Glycoside hydrolase family 20 catalytic" evidence="9">
    <location>
        <begin position="188"/>
        <end position="355"/>
    </location>
</feature>
<dbReference type="InterPro" id="IPR029018">
    <property type="entry name" value="Hex-like_dom2"/>
</dbReference>
<dbReference type="Pfam" id="PF00728">
    <property type="entry name" value="Glyco_hydro_20"/>
    <property type="match status" value="2"/>
</dbReference>
<dbReference type="EC" id="3.2.1.52" evidence="3"/>
<evidence type="ECO:0000256" key="3">
    <source>
        <dbReference type="ARBA" id="ARBA00012663"/>
    </source>
</evidence>
<dbReference type="InterPro" id="IPR015883">
    <property type="entry name" value="Glyco_hydro_20_cat"/>
</dbReference>
<comment type="caution">
    <text evidence="11">The sequence shown here is derived from an EMBL/GenBank/DDBJ whole genome shotgun (WGS) entry which is preliminary data.</text>
</comment>